<evidence type="ECO:0000256" key="3">
    <source>
        <dbReference type="ARBA" id="ARBA00023136"/>
    </source>
</evidence>
<dbReference type="Proteomes" id="UP001285441">
    <property type="component" value="Unassembled WGS sequence"/>
</dbReference>
<keyword evidence="4" id="KW-0813">Transport</keyword>
<dbReference type="PANTHER" id="PTHR12483">
    <property type="entry name" value="SOLUTE CARRIER FAMILY 31 COPPER TRANSPORTERS"/>
    <property type="match status" value="1"/>
</dbReference>
<evidence type="ECO:0000256" key="4">
    <source>
        <dbReference type="RuleBase" id="RU367022"/>
    </source>
</evidence>
<protein>
    <recommendedName>
        <fullName evidence="4">Copper transport protein</fullName>
    </recommendedName>
</protein>
<reference evidence="5" key="1">
    <citation type="journal article" date="2023" name="Mol. Phylogenet. Evol.">
        <title>Genome-scale phylogeny and comparative genomics of the fungal order Sordariales.</title>
        <authorList>
            <person name="Hensen N."/>
            <person name="Bonometti L."/>
            <person name="Westerberg I."/>
            <person name="Brannstrom I.O."/>
            <person name="Guillou S."/>
            <person name="Cros-Aarteil S."/>
            <person name="Calhoun S."/>
            <person name="Haridas S."/>
            <person name="Kuo A."/>
            <person name="Mondo S."/>
            <person name="Pangilinan J."/>
            <person name="Riley R."/>
            <person name="LaButti K."/>
            <person name="Andreopoulos B."/>
            <person name="Lipzen A."/>
            <person name="Chen C."/>
            <person name="Yan M."/>
            <person name="Daum C."/>
            <person name="Ng V."/>
            <person name="Clum A."/>
            <person name="Steindorff A."/>
            <person name="Ohm R.A."/>
            <person name="Martin F."/>
            <person name="Silar P."/>
            <person name="Natvig D.O."/>
            <person name="Lalanne C."/>
            <person name="Gautier V."/>
            <person name="Ament-Velasquez S.L."/>
            <person name="Kruys A."/>
            <person name="Hutchinson M.I."/>
            <person name="Powell A.J."/>
            <person name="Barry K."/>
            <person name="Miller A.N."/>
            <person name="Grigoriev I.V."/>
            <person name="Debuchy R."/>
            <person name="Gladieux P."/>
            <person name="Hiltunen Thoren M."/>
            <person name="Johannesson H."/>
        </authorList>
    </citation>
    <scope>NUCLEOTIDE SEQUENCE</scope>
    <source>
        <strain evidence="5">CBS 232.78</strain>
    </source>
</reference>
<name>A0AAE0P4A5_9PEZI</name>
<keyword evidence="4" id="KW-0187">Copper transport</keyword>
<proteinExistence type="inferred from homology"/>
<keyword evidence="6" id="KW-1185">Reference proteome</keyword>
<evidence type="ECO:0000313" key="5">
    <source>
        <dbReference type="EMBL" id="KAK3393071.1"/>
    </source>
</evidence>
<gene>
    <name evidence="5" type="ORF">B0H63DRAFT_8706</name>
</gene>
<evidence type="ECO:0000256" key="2">
    <source>
        <dbReference type="ARBA" id="ARBA00022989"/>
    </source>
</evidence>
<keyword evidence="4" id="KW-0186">Copper</keyword>
<organism evidence="5 6">
    <name type="scientific">Podospora didyma</name>
    <dbReference type="NCBI Taxonomy" id="330526"/>
    <lineage>
        <taxon>Eukaryota</taxon>
        <taxon>Fungi</taxon>
        <taxon>Dikarya</taxon>
        <taxon>Ascomycota</taxon>
        <taxon>Pezizomycotina</taxon>
        <taxon>Sordariomycetes</taxon>
        <taxon>Sordariomycetidae</taxon>
        <taxon>Sordariales</taxon>
        <taxon>Podosporaceae</taxon>
        <taxon>Podospora</taxon>
    </lineage>
</organism>
<dbReference type="InterPro" id="IPR007274">
    <property type="entry name" value="Cop_transporter"/>
</dbReference>
<dbReference type="Pfam" id="PF04145">
    <property type="entry name" value="Ctr"/>
    <property type="match status" value="1"/>
</dbReference>
<evidence type="ECO:0000256" key="1">
    <source>
        <dbReference type="ARBA" id="ARBA00022692"/>
    </source>
</evidence>
<keyword evidence="1 4" id="KW-0812">Transmembrane</keyword>
<keyword evidence="3 4" id="KW-0472">Membrane</keyword>
<dbReference type="PANTHER" id="PTHR12483:SF120">
    <property type="entry name" value="HIGH-AFFINITY COPPER TRANSPORTER CTRA2"/>
    <property type="match status" value="1"/>
</dbReference>
<evidence type="ECO:0000313" key="6">
    <source>
        <dbReference type="Proteomes" id="UP001285441"/>
    </source>
</evidence>
<keyword evidence="4" id="KW-0406">Ion transport</keyword>
<dbReference type="GO" id="GO:0005375">
    <property type="term" value="F:copper ion transmembrane transporter activity"/>
    <property type="evidence" value="ECO:0007669"/>
    <property type="project" value="UniProtKB-UniRule"/>
</dbReference>
<comment type="caution">
    <text evidence="5">The sequence shown here is derived from an EMBL/GenBank/DDBJ whole genome shotgun (WGS) entry which is preliminary data.</text>
</comment>
<dbReference type="EMBL" id="JAULSW010000001">
    <property type="protein sequence ID" value="KAK3393071.1"/>
    <property type="molecule type" value="Genomic_DNA"/>
</dbReference>
<comment type="similarity">
    <text evidence="4">Belongs to the copper transporter (Ctr) (TC 1.A.56) family. SLC31A subfamily.</text>
</comment>
<sequence>MDMLGMHARAATGWVDDSGSSMDDMSGMGHGATSDSSSMSGISTMMSVFQTQRATPLYSTSWTPTSTGTYAATCIFLIVLALVFRGLLAAKAWQESRWLDAELNRRYVVVSGKAPLSETLSRDSLAKKNMVLSENGVEENVMVVKKRTTTHARPWRLSVDPLRAGLDTVIAAVGYLLMLAVMTMNVGYFLSVLGGTFLGSLLVGRYIASVEH</sequence>
<keyword evidence="2 4" id="KW-1133">Transmembrane helix</keyword>
<feature type="transmembrane region" description="Helical" evidence="4">
    <location>
        <begin position="68"/>
        <end position="88"/>
    </location>
</feature>
<reference evidence="5" key="2">
    <citation type="submission" date="2023-06" db="EMBL/GenBank/DDBJ databases">
        <authorList>
            <consortium name="Lawrence Berkeley National Laboratory"/>
            <person name="Haridas S."/>
            <person name="Hensen N."/>
            <person name="Bonometti L."/>
            <person name="Westerberg I."/>
            <person name="Brannstrom I.O."/>
            <person name="Guillou S."/>
            <person name="Cros-Aarteil S."/>
            <person name="Calhoun S."/>
            <person name="Kuo A."/>
            <person name="Mondo S."/>
            <person name="Pangilinan J."/>
            <person name="Riley R."/>
            <person name="LaButti K."/>
            <person name="Andreopoulos B."/>
            <person name="Lipzen A."/>
            <person name="Chen C."/>
            <person name="Yanf M."/>
            <person name="Daum C."/>
            <person name="Ng V."/>
            <person name="Clum A."/>
            <person name="Steindorff A."/>
            <person name="Ohm R."/>
            <person name="Martin F."/>
            <person name="Silar P."/>
            <person name="Natvig D."/>
            <person name="Lalanne C."/>
            <person name="Gautier V."/>
            <person name="Ament-velasquez S.L."/>
            <person name="Kruys A."/>
            <person name="Hutchinson M.I."/>
            <person name="Powell A.J."/>
            <person name="Barry K."/>
            <person name="Miller A.N."/>
            <person name="Grigoriev I.V."/>
            <person name="Debuchy R."/>
            <person name="Gladieux P."/>
            <person name="Thoren M.H."/>
            <person name="Johannesson H."/>
        </authorList>
    </citation>
    <scope>NUCLEOTIDE SEQUENCE</scope>
    <source>
        <strain evidence="5">CBS 232.78</strain>
    </source>
</reference>
<dbReference type="GO" id="GO:0005886">
    <property type="term" value="C:plasma membrane"/>
    <property type="evidence" value="ECO:0007669"/>
    <property type="project" value="TreeGrafter"/>
</dbReference>
<accession>A0AAE0P4A5</accession>
<comment type="subcellular location">
    <subcellularLocation>
        <location evidence="4">Membrane</location>
        <topology evidence="4">Multi-pass membrane protein</topology>
    </subcellularLocation>
</comment>
<feature type="transmembrane region" description="Helical" evidence="4">
    <location>
        <begin position="188"/>
        <end position="208"/>
    </location>
</feature>
<dbReference type="AlphaFoldDB" id="A0AAE0P4A5"/>